<dbReference type="SUPFAM" id="SSF55073">
    <property type="entry name" value="Nucleotide cyclase"/>
    <property type="match status" value="1"/>
</dbReference>
<dbReference type="InterPro" id="IPR046342">
    <property type="entry name" value="CBS_dom_sf"/>
</dbReference>
<dbReference type="Gene3D" id="3.30.70.270">
    <property type="match status" value="1"/>
</dbReference>
<dbReference type="OrthoDB" id="7251575at2"/>
<reference evidence="5 6" key="1">
    <citation type="submission" date="2019-03" db="EMBL/GenBank/DDBJ databases">
        <title>Genomic Encyclopedia of Type Strains, Phase IV (KMG-IV): sequencing the most valuable type-strain genomes for metagenomic binning, comparative biology and taxonomic classification.</title>
        <authorList>
            <person name="Goeker M."/>
        </authorList>
    </citation>
    <scope>NUCLEOTIDE SEQUENCE [LARGE SCALE GENOMIC DNA]</scope>
    <source>
        <strain evidence="5 6">DSM 101688</strain>
    </source>
</reference>
<feature type="domain" description="CBS" evidence="4">
    <location>
        <begin position="296"/>
        <end position="355"/>
    </location>
</feature>
<dbReference type="PANTHER" id="PTHR33121:SF76">
    <property type="entry name" value="SIGNALING PROTEIN"/>
    <property type="match status" value="1"/>
</dbReference>
<dbReference type="Proteomes" id="UP000295304">
    <property type="component" value="Unassembled WGS sequence"/>
</dbReference>
<comment type="caution">
    <text evidence="5">The sequence shown here is derived from an EMBL/GenBank/DDBJ whole genome shotgun (WGS) entry which is preliminary data.</text>
</comment>
<dbReference type="Gene3D" id="3.10.580.10">
    <property type="entry name" value="CBS-domain"/>
    <property type="match status" value="1"/>
</dbReference>
<organism evidence="5 6">
    <name type="scientific">Varunaivibrio sulfuroxidans</name>
    <dbReference type="NCBI Taxonomy" id="1773489"/>
    <lineage>
        <taxon>Bacteria</taxon>
        <taxon>Pseudomonadati</taxon>
        <taxon>Pseudomonadota</taxon>
        <taxon>Alphaproteobacteria</taxon>
        <taxon>Rhodospirillales</taxon>
        <taxon>Magnetovibrionaceae</taxon>
        <taxon>Varunaivibrio</taxon>
    </lineage>
</organism>
<dbReference type="SMART" id="SM00052">
    <property type="entry name" value="EAL"/>
    <property type="match status" value="1"/>
</dbReference>
<evidence type="ECO:0000313" key="5">
    <source>
        <dbReference type="EMBL" id="TCS60123.1"/>
    </source>
</evidence>
<feature type="domain" description="EAL" evidence="2">
    <location>
        <begin position="16"/>
        <end position="275"/>
    </location>
</feature>
<dbReference type="RefSeq" id="WP_132940104.1">
    <property type="nucleotide sequence ID" value="NZ_CP119676.1"/>
</dbReference>
<dbReference type="Pfam" id="PF00563">
    <property type="entry name" value="EAL"/>
    <property type="match status" value="1"/>
</dbReference>
<dbReference type="InterPro" id="IPR001633">
    <property type="entry name" value="EAL_dom"/>
</dbReference>
<keyword evidence="6" id="KW-1185">Reference proteome</keyword>
<evidence type="ECO:0000259" key="2">
    <source>
        <dbReference type="PROSITE" id="PS50883"/>
    </source>
</evidence>
<evidence type="ECO:0000259" key="4">
    <source>
        <dbReference type="PROSITE" id="PS51371"/>
    </source>
</evidence>
<keyword evidence="1" id="KW-0129">CBS domain</keyword>
<gene>
    <name evidence="5" type="ORF">EDD55_11215</name>
</gene>
<dbReference type="InterPro" id="IPR000160">
    <property type="entry name" value="GGDEF_dom"/>
</dbReference>
<proteinExistence type="predicted"/>
<dbReference type="InterPro" id="IPR043128">
    <property type="entry name" value="Rev_trsase/Diguanyl_cyclase"/>
</dbReference>
<dbReference type="Pfam" id="PF00571">
    <property type="entry name" value="CBS"/>
    <property type="match status" value="1"/>
</dbReference>
<evidence type="ECO:0000259" key="3">
    <source>
        <dbReference type="PROSITE" id="PS50887"/>
    </source>
</evidence>
<dbReference type="Gene3D" id="3.20.20.450">
    <property type="entry name" value="EAL domain"/>
    <property type="match status" value="1"/>
</dbReference>
<dbReference type="CDD" id="cd01948">
    <property type="entry name" value="EAL"/>
    <property type="match status" value="1"/>
</dbReference>
<dbReference type="InterPro" id="IPR000644">
    <property type="entry name" value="CBS_dom"/>
</dbReference>
<dbReference type="PROSITE" id="PS50887">
    <property type="entry name" value="GGDEF"/>
    <property type="match status" value="1"/>
</dbReference>
<dbReference type="PANTHER" id="PTHR33121">
    <property type="entry name" value="CYCLIC DI-GMP PHOSPHODIESTERASE PDEF"/>
    <property type="match status" value="1"/>
</dbReference>
<dbReference type="SUPFAM" id="SSF54631">
    <property type="entry name" value="CBS-domain pair"/>
    <property type="match status" value="1"/>
</dbReference>
<dbReference type="AlphaFoldDB" id="A0A4R3J5K6"/>
<feature type="domain" description="GGDEF" evidence="3">
    <location>
        <begin position="454"/>
        <end position="610"/>
    </location>
</feature>
<dbReference type="CDD" id="cd01949">
    <property type="entry name" value="GGDEF"/>
    <property type="match status" value="1"/>
</dbReference>
<evidence type="ECO:0000313" key="6">
    <source>
        <dbReference type="Proteomes" id="UP000295304"/>
    </source>
</evidence>
<dbReference type="InterPro" id="IPR029787">
    <property type="entry name" value="Nucleotide_cyclase"/>
</dbReference>
<dbReference type="SMART" id="SM00116">
    <property type="entry name" value="CBS"/>
    <property type="match status" value="2"/>
</dbReference>
<dbReference type="SMART" id="SM00267">
    <property type="entry name" value="GGDEF"/>
    <property type="match status" value="1"/>
</dbReference>
<dbReference type="InterPro" id="IPR050706">
    <property type="entry name" value="Cyclic-di-GMP_PDE-like"/>
</dbReference>
<dbReference type="PROSITE" id="PS51371">
    <property type="entry name" value="CBS"/>
    <property type="match status" value="1"/>
</dbReference>
<dbReference type="InterPro" id="IPR035919">
    <property type="entry name" value="EAL_sf"/>
</dbReference>
<dbReference type="NCBIfam" id="TIGR00254">
    <property type="entry name" value="GGDEF"/>
    <property type="match status" value="1"/>
</dbReference>
<evidence type="ECO:0000256" key="1">
    <source>
        <dbReference type="PROSITE-ProRule" id="PRU00703"/>
    </source>
</evidence>
<sequence>MAIHFPVHFRDVPAPLERTENPFTQIASPPFLGQVERHIDIAFQPIVNTLTGACYAVEALLRGHETLGFTTPFAVFDYAQKLQILHQMDLIVREKAIRKFSALGLGEQVKMFFNLDNRILNSPDYQMGATVQLLERHGLPPYVVCFEISERHDIAGQGNINRILDNYKAQSFRLAIDDFGTGFSGMKLLYERNPDYIKIDRFFISGISRDSRKKLFLTNIVNLAHVLGILVIAEGVETEEEFLTCKEIGCDLVQGFLIKKPTIDAAQITSNYPIVEDINRRDRRKNARDDHFISERIERLPIVRFDAPMEDVFKILRKNKNLSYFPVLDAVEQPIGLIRENDIKELSYSPYGKDLMANRAYGKKVQDFITPCPIVDIRTSTDRVLEFFSMADDCKGVLITDNSRYVGFLTATSLLRAINEMNLACARDQNPLSKLPGNNMIANFVADALDETERNLTLVYFDFDNFKPFNDTYGFRQGDRAIVLFSDLMRKTFNTSDTFLGHIGGDDFFVGVYDQDIQDVVSTTTELRATFSHNVESFYDPDDRRRGHIVANDRHGVERHFDLLTISAAVLHLPHGVVRPSFDKLSERIAVMKKKAKKAPNGIDVGLHAIDEAINTHSQLPLSFC</sequence>
<accession>A0A4R3J5K6</accession>
<dbReference type="Pfam" id="PF00990">
    <property type="entry name" value="GGDEF"/>
    <property type="match status" value="1"/>
</dbReference>
<protein>
    <submittedName>
        <fullName evidence="5">Diguanylate cyclase/phosphodiesterase</fullName>
    </submittedName>
</protein>
<dbReference type="PROSITE" id="PS50883">
    <property type="entry name" value="EAL"/>
    <property type="match status" value="1"/>
</dbReference>
<name>A0A4R3J5K6_9PROT</name>
<dbReference type="EMBL" id="SLZW01000012">
    <property type="protein sequence ID" value="TCS60123.1"/>
    <property type="molecule type" value="Genomic_DNA"/>
</dbReference>
<dbReference type="SUPFAM" id="SSF141868">
    <property type="entry name" value="EAL domain-like"/>
    <property type="match status" value="1"/>
</dbReference>
<dbReference type="GO" id="GO:0071111">
    <property type="term" value="F:cyclic-guanylate-specific phosphodiesterase activity"/>
    <property type="evidence" value="ECO:0007669"/>
    <property type="project" value="InterPro"/>
</dbReference>